<comment type="caution">
    <text evidence="12">The sequence shown here is derived from an EMBL/GenBank/DDBJ whole genome shotgun (WGS) entry which is preliminary data.</text>
</comment>
<dbReference type="PANTHER" id="PTHR43065:SF46">
    <property type="entry name" value="C4-DICARBOXYLATE TRANSPORT SENSOR PROTEIN DCTB"/>
    <property type="match status" value="1"/>
</dbReference>
<evidence type="ECO:0000259" key="11">
    <source>
        <dbReference type="PROSITE" id="PS50112"/>
    </source>
</evidence>
<keyword evidence="3" id="KW-0597">Phosphoprotein</keyword>
<dbReference type="SUPFAM" id="SSF47384">
    <property type="entry name" value="Homodimeric domain of signal transducing histidine kinase"/>
    <property type="match status" value="1"/>
</dbReference>
<feature type="domain" description="Histidine kinase" evidence="10">
    <location>
        <begin position="405"/>
        <end position="635"/>
    </location>
</feature>
<keyword evidence="13" id="KW-1185">Reference proteome</keyword>
<dbReference type="InterPro" id="IPR000014">
    <property type="entry name" value="PAS"/>
</dbReference>
<keyword evidence="5" id="KW-0547">Nucleotide-binding</keyword>
<feature type="transmembrane region" description="Helical" evidence="9">
    <location>
        <begin position="173"/>
        <end position="197"/>
    </location>
</feature>
<dbReference type="Gene3D" id="3.30.565.10">
    <property type="entry name" value="Histidine kinase-like ATPase, C-terminal domain"/>
    <property type="match status" value="1"/>
</dbReference>
<keyword evidence="8" id="KW-0902">Two-component regulatory system</keyword>
<feature type="transmembrane region" description="Helical" evidence="9">
    <location>
        <begin position="91"/>
        <end position="109"/>
    </location>
</feature>
<evidence type="ECO:0000256" key="2">
    <source>
        <dbReference type="ARBA" id="ARBA00012438"/>
    </source>
</evidence>
<dbReference type="Proteomes" id="UP000245959">
    <property type="component" value="Unassembled WGS sequence"/>
</dbReference>
<keyword evidence="7" id="KW-0067">ATP-binding</keyword>
<dbReference type="InterPro" id="IPR036890">
    <property type="entry name" value="HATPase_C_sf"/>
</dbReference>
<feature type="domain" description="PAS" evidence="11">
    <location>
        <begin position="265"/>
        <end position="303"/>
    </location>
</feature>
<dbReference type="EMBL" id="QEKH01000015">
    <property type="protein sequence ID" value="PVY41027.1"/>
    <property type="molecule type" value="Genomic_DNA"/>
</dbReference>
<dbReference type="PANTHER" id="PTHR43065">
    <property type="entry name" value="SENSOR HISTIDINE KINASE"/>
    <property type="match status" value="1"/>
</dbReference>
<feature type="transmembrane region" description="Helical" evidence="9">
    <location>
        <begin position="65"/>
        <end position="84"/>
    </location>
</feature>
<dbReference type="PRINTS" id="PR00344">
    <property type="entry name" value="BCTRLSENSOR"/>
</dbReference>
<dbReference type="Pfam" id="PF20973">
    <property type="entry name" value="VUPS"/>
    <property type="match status" value="1"/>
</dbReference>
<dbReference type="InterPro" id="IPR013656">
    <property type="entry name" value="PAS_4"/>
</dbReference>
<evidence type="ECO:0000256" key="9">
    <source>
        <dbReference type="SAM" id="Phobius"/>
    </source>
</evidence>
<dbReference type="PROSITE" id="PS50109">
    <property type="entry name" value="HIS_KIN"/>
    <property type="match status" value="1"/>
</dbReference>
<keyword evidence="6" id="KW-0418">Kinase</keyword>
<reference evidence="12 13" key="1">
    <citation type="submission" date="2018-04" db="EMBL/GenBank/DDBJ databases">
        <title>Genomic Encyclopedia of Type Strains, Phase IV (KMG-IV): sequencing the most valuable type-strain genomes for metagenomic binning, comparative biology and taxonomic classification.</title>
        <authorList>
            <person name="Goeker M."/>
        </authorList>
    </citation>
    <scope>NUCLEOTIDE SEQUENCE [LARGE SCALE GENOMIC DNA]</scope>
    <source>
        <strain evidence="12 13">DSM 14823</strain>
    </source>
</reference>
<dbReference type="GeneID" id="78295535"/>
<evidence type="ECO:0000259" key="10">
    <source>
        <dbReference type="PROSITE" id="PS50109"/>
    </source>
</evidence>
<keyword evidence="9" id="KW-0812">Transmembrane</keyword>
<dbReference type="SUPFAM" id="SSF55785">
    <property type="entry name" value="PYP-like sensor domain (PAS domain)"/>
    <property type="match status" value="1"/>
</dbReference>
<evidence type="ECO:0000313" key="12">
    <source>
        <dbReference type="EMBL" id="PVY41027.1"/>
    </source>
</evidence>
<dbReference type="EC" id="2.7.13.3" evidence="2"/>
<evidence type="ECO:0000256" key="5">
    <source>
        <dbReference type="ARBA" id="ARBA00022741"/>
    </source>
</evidence>
<comment type="catalytic activity">
    <reaction evidence="1">
        <text>ATP + protein L-histidine = ADP + protein N-phospho-L-histidine.</text>
        <dbReference type="EC" id="2.7.13.3"/>
    </reaction>
</comment>
<evidence type="ECO:0000256" key="1">
    <source>
        <dbReference type="ARBA" id="ARBA00000085"/>
    </source>
</evidence>
<name>A0A2U1AXP3_9BACT</name>
<keyword evidence="4" id="KW-0808">Transferase</keyword>
<feature type="transmembrane region" description="Helical" evidence="9">
    <location>
        <begin position="143"/>
        <end position="161"/>
    </location>
</feature>
<dbReference type="CDD" id="cd00130">
    <property type="entry name" value="PAS"/>
    <property type="match status" value="1"/>
</dbReference>
<dbReference type="InterPro" id="IPR005467">
    <property type="entry name" value="His_kinase_dom"/>
</dbReference>
<dbReference type="SMART" id="SM00387">
    <property type="entry name" value="HATPase_c"/>
    <property type="match status" value="1"/>
</dbReference>
<dbReference type="Gene3D" id="3.30.450.20">
    <property type="entry name" value="PAS domain"/>
    <property type="match status" value="1"/>
</dbReference>
<evidence type="ECO:0000256" key="6">
    <source>
        <dbReference type="ARBA" id="ARBA00022777"/>
    </source>
</evidence>
<dbReference type="Pfam" id="PF02518">
    <property type="entry name" value="HATPase_c"/>
    <property type="match status" value="1"/>
</dbReference>
<dbReference type="GO" id="GO:0005524">
    <property type="term" value="F:ATP binding"/>
    <property type="evidence" value="ECO:0007669"/>
    <property type="project" value="UniProtKB-KW"/>
</dbReference>
<protein>
    <recommendedName>
        <fullName evidence="2">histidine kinase</fullName>
        <ecNumber evidence="2">2.7.13.3</ecNumber>
    </recommendedName>
</protein>
<evidence type="ECO:0000256" key="4">
    <source>
        <dbReference type="ARBA" id="ARBA00022679"/>
    </source>
</evidence>
<dbReference type="CDD" id="cd00082">
    <property type="entry name" value="HisKA"/>
    <property type="match status" value="1"/>
</dbReference>
<dbReference type="PROSITE" id="PS50112">
    <property type="entry name" value="PAS"/>
    <property type="match status" value="1"/>
</dbReference>
<dbReference type="InterPro" id="IPR048533">
    <property type="entry name" value="VUPS"/>
</dbReference>
<dbReference type="InterPro" id="IPR036097">
    <property type="entry name" value="HisK_dim/P_sf"/>
</dbReference>
<evidence type="ECO:0000256" key="8">
    <source>
        <dbReference type="ARBA" id="ARBA00023012"/>
    </source>
</evidence>
<dbReference type="Pfam" id="PF08448">
    <property type="entry name" value="PAS_4"/>
    <property type="match status" value="1"/>
</dbReference>
<keyword evidence="9" id="KW-1133">Transmembrane helix</keyword>
<dbReference type="AlphaFoldDB" id="A0A2U1AXP3"/>
<dbReference type="Gene3D" id="1.10.287.130">
    <property type="match status" value="1"/>
</dbReference>
<feature type="transmembrane region" description="Helical" evidence="9">
    <location>
        <begin position="36"/>
        <end position="53"/>
    </location>
</feature>
<proteinExistence type="predicted"/>
<dbReference type="InterPro" id="IPR035965">
    <property type="entry name" value="PAS-like_dom_sf"/>
</dbReference>
<dbReference type="InterPro" id="IPR003661">
    <property type="entry name" value="HisK_dim/P_dom"/>
</dbReference>
<dbReference type="GO" id="GO:0000155">
    <property type="term" value="F:phosphorelay sensor kinase activity"/>
    <property type="evidence" value="ECO:0007669"/>
    <property type="project" value="InterPro"/>
</dbReference>
<dbReference type="NCBIfam" id="TIGR00229">
    <property type="entry name" value="sensory_box"/>
    <property type="match status" value="1"/>
</dbReference>
<sequence length="642" mass="70992">MEYLHALLLTFLELTFIFVGLALLYSQRRAIGKAPFFMSLGLLLLFSHFIGAADLRVTLIGTLDFQVGNTIIFLPILAALLMVYITEGTLAAQRTIIGIVVLYGLYLYIGEITRLECNWLGFSITSGLPAAALDHLLGESRNSMNLVALSHLLDLFVLPIAYTRLKNFGLNRFFCVCGGFLVTQLIGTALFLGIATAIGLERTVLDGNFIARLIASVWLAVMTTIYLEKLEVDIRSGEKSPLDILFAFIGSYGRSKELEANLREWEDRYRMVLENAGELIIMLNPAGRIIDANIAAGKLLGVENPAQLINQLLYPRIRLLDSGIVHLGSVPEQPVQFRCVLDEKSPRRIVLSCTLSPIRMRGQILLVLIGRDITEETRLAEEKARLSEQLAHSQRIEALGMLAGGIAHDFNNYIHAILGHIDVITLLHPPEDPEVTRHLEKVTTIAEQAGHLTSQLLGFARKGKYQVVDLDIQPVIENSLALLGPRKRQDLEISLHVLPQVGKVRADTLQLQQVLLNLMINAIDAMENNTGEKRLTLFAGPASEAPLPFTPPPEHADAKPSDYVFIQVADNGCGMSEAIRRKLFEPFFTTKPVGRGTGMGLAMVYGTVTNHQGWIQLETAPGKGSNFCLFLPRARYGRKKSE</sequence>
<feature type="transmembrane region" description="Helical" evidence="9">
    <location>
        <begin position="6"/>
        <end position="24"/>
    </location>
</feature>
<dbReference type="RefSeq" id="WP_165833002.1">
    <property type="nucleotide sequence ID" value="NZ_CABMMC010000137.1"/>
</dbReference>
<keyword evidence="9" id="KW-0472">Membrane</keyword>
<dbReference type="SUPFAM" id="SSF55874">
    <property type="entry name" value="ATPase domain of HSP90 chaperone/DNA topoisomerase II/histidine kinase"/>
    <property type="match status" value="1"/>
</dbReference>
<gene>
    <name evidence="12" type="ORF">C8D82_11578</name>
</gene>
<dbReference type="InterPro" id="IPR003594">
    <property type="entry name" value="HATPase_dom"/>
</dbReference>
<evidence type="ECO:0000256" key="3">
    <source>
        <dbReference type="ARBA" id="ARBA00022553"/>
    </source>
</evidence>
<accession>A0A2U1AXP3</accession>
<dbReference type="SMART" id="SM00091">
    <property type="entry name" value="PAS"/>
    <property type="match status" value="1"/>
</dbReference>
<evidence type="ECO:0000313" key="13">
    <source>
        <dbReference type="Proteomes" id="UP000245959"/>
    </source>
</evidence>
<organism evidence="12 13">
    <name type="scientific">Victivallis vadensis</name>
    <dbReference type="NCBI Taxonomy" id="172901"/>
    <lineage>
        <taxon>Bacteria</taxon>
        <taxon>Pseudomonadati</taxon>
        <taxon>Lentisphaerota</taxon>
        <taxon>Lentisphaeria</taxon>
        <taxon>Victivallales</taxon>
        <taxon>Victivallaceae</taxon>
        <taxon>Victivallis</taxon>
    </lineage>
</organism>
<dbReference type="InterPro" id="IPR004358">
    <property type="entry name" value="Sig_transdc_His_kin-like_C"/>
</dbReference>
<evidence type="ECO:0000256" key="7">
    <source>
        <dbReference type="ARBA" id="ARBA00022840"/>
    </source>
</evidence>